<protein>
    <submittedName>
        <fullName evidence="3">Replication initiator protein</fullName>
    </submittedName>
</protein>
<dbReference type="Gene3D" id="1.10.10.10">
    <property type="entry name" value="Winged helix-like DNA-binding domain superfamily/Winged helix DNA-binding domain"/>
    <property type="match status" value="2"/>
</dbReference>
<dbReference type="Pfam" id="PF21205">
    <property type="entry name" value="Rep3_C"/>
    <property type="match status" value="1"/>
</dbReference>
<dbReference type="Pfam" id="PF01051">
    <property type="entry name" value="Rep3_N"/>
    <property type="match status" value="1"/>
</dbReference>
<dbReference type="GO" id="GO:0006270">
    <property type="term" value="P:DNA replication initiation"/>
    <property type="evidence" value="ECO:0007669"/>
    <property type="project" value="InterPro"/>
</dbReference>
<dbReference type="AlphaFoldDB" id="A0A4R2P0L6"/>
<keyword evidence="4" id="KW-1185">Reference proteome</keyword>
<comment type="caution">
    <text evidence="3">The sequence shown here is derived from an EMBL/GenBank/DDBJ whole genome shotgun (WGS) entry which is preliminary data.</text>
</comment>
<proteinExistence type="inferred from homology"/>
<name>A0A4R2P0L6_9FLAO</name>
<dbReference type="InterPro" id="IPR036388">
    <property type="entry name" value="WH-like_DNA-bd_sf"/>
</dbReference>
<evidence type="ECO:0000313" key="4">
    <source>
        <dbReference type="Proteomes" id="UP000294564"/>
    </source>
</evidence>
<dbReference type="InterPro" id="IPR000525">
    <property type="entry name" value="Initiator_Rep_WH1"/>
</dbReference>
<reference evidence="3 4" key="1">
    <citation type="submission" date="2019-03" db="EMBL/GenBank/DDBJ databases">
        <title>Genomic Encyclopedia of Type Strains, Phase IV (KMG-IV): sequencing the most valuable type-strain genomes for metagenomic binning, comparative biology and taxonomic classification.</title>
        <authorList>
            <person name="Goeker M."/>
        </authorList>
    </citation>
    <scope>NUCLEOTIDE SEQUENCE [LARGE SCALE GENOMIC DNA]</scope>
    <source>
        <strain evidence="3 4">DSM 14836</strain>
    </source>
</reference>
<evidence type="ECO:0000256" key="1">
    <source>
        <dbReference type="ARBA" id="ARBA00038283"/>
    </source>
</evidence>
<comment type="similarity">
    <text evidence="1">Belongs to the initiator RepB protein family.</text>
</comment>
<dbReference type="OrthoDB" id="1428208at2"/>
<dbReference type="GO" id="GO:0003887">
    <property type="term" value="F:DNA-directed DNA polymerase activity"/>
    <property type="evidence" value="ECO:0007669"/>
    <property type="project" value="InterPro"/>
</dbReference>
<dbReference type="RefSeq" id="WP_132791918.1">
    <property type="nucleotide sequence ID" value="NZ_SLXM01000001.1"/>
</dbReference>
<dbReference type="SUPFAM" id="SSF46785">
    <property type="entry name" value="Winged helix' DNA-binding domain"/>
    <property type="match status" value="2"/>
</dbReference>
<accession>A0A4R2P0L6</accession>
<organism evidence="3 4">
    <name type="scientific">Tenacibaculum skagerrakense</name>
    <dbReference type="NCBI Taxonomy" id="186571"/>
    <lineage>
        <taxon>Bacteria</taxon>
        <taxon>Pseudomonadati</taxon>
        <taxon>Bacteroidota</taxon>
        <taxon>Flavobacteriia</taxon>
        <taxon>Flavobacteriales</taxon>
        <taxon>Flavobacteriaceae</taxon>
        <taxon>Tenacibaculum</taxon>
    </lineage>
</organism>
<sequence>MTKSKESHIIIQPNHVSTAKYRYTSIEKNIMYHIIDKLQEVMSKDPFEVYNEQKIILELRQLDKNNNYNNIKRAVKSMAKKPVEFDIVIPKENKIRKNLSLLIAAVEYEVRSKYITLVIPSTACVFFCYVGGGFTAFQKTVALSLNSIHSKVLYELCCRWADRGGFNSDLISFRGYLQIEGKYSQIAHLRNKVLNVAKKELQEKADLCFNYSLEKRGGKKYDYINIKIFSNKKIEDKEIIVNEEHYNYVYRFLLLFYPNHIDNSALLYTNQISNKGFLDKAYSRFIRLDDDLTSNKKDKSDIFNLLRFVILKELGISSP</sequence>
<dbReference type="Proteomes" id="UP000294564">
    <property type="component" value="Unassembled WGS sequence"/>
</dbReference>
<feature type="domain" description="Initiator Rep protein WH1" evidence="2">
    <location>
        <begin position="10"/>
        <end position="158"/>
    </location>
</feature>
<gene>
    <name evidence="3" type="ORF">EV195_101310</name>
</gene>
<evidence type="ECO:0000259" key="2">
    <source>
        <dbReference type="Pfam" id="PF01051"/>
    </source>
</evidence>
<evidence type="ECO:0000313" key="3">
    <source>
        <dbReference type="EMBL" id="TCP28150.1"/>
    </source>
</evidence>
<dbReference type="InterPro" id="IPR036390">
    <property type="entry name" value="WH_DNA-bd_sf"/>
</dbReference>
<dbReference type="EMBL" id="SLXM01000001">
    <property type="protein sequence ID" value="TCP28150.1"/>
    <property type="molecule type" value="Genomic_DNA"/>
</dbReference>